<dbReference type="eggNOG" id="COG3473">
    <property type="taxonomic scope" value="Bacteria"/>
</dbReference>
<dbReference type="AlphaFoldDB" id="K2MXK1"/>
<dbReference type="InterPro" id="IPR053714">
    <property type="entry name" value="Iso_Racemase_Enz_sf"/>
</dbReference>
<sequence>MTSRGPWPSGRRVAVILPSVNAVLEPDLAWVSPPDLSFHFSRVPLMATTPDGLREMNRSLEGTATLLSHLSPDLLVYACTSGSFVDGEEGLQTQLAMLSAVAGCPVVATSRAIIDAFRQIGAKRIALATPYRHEVNLAEKAFFESHGLTLSAMVGMGLSGSAIREVPPQRILELAREADTPDSDALFISCTDFRALEVLDELERELSKPVLSSNQVTLWAIMRELGLPTSFPALGRLLAQ</sequence>
<dbReference type="InterPro" id="IPR026286">
    <property type="entry name" value="MaiA/AMDase"/>
</dbReference>
<organism evidence="1 2">
    <name type="scientific">Nitratireductor indicus C115</name>
    <dbReference type="NCBI Taxonomy" id="1231190"/>
    <lineage>
        <taxon>Bacteria</taxon>
        <taxon>Pseudomonadati</taxon>
        <taxon>Pseudomonadota</taxon>
        <taxon>Alphaproteobacteria</taxon>
        <taxon>Hyphomicrobiales</taxon>
        <taxon>Phyllobacteriaceae</taxon>
        <taxon>Nitratireductor</taxon>
    </lineage>
</organism>
<dbReference type="OrthoDB" id="9816064at2"/>
<dbReference type="PANTHER" id="PTHR40267:SF1">
    <property type="entry name" value="BLR3294 PROTEIN"/>
    <property type="match status" value="1"/>
</dbReference>
<proteinExistence type="predicted"/>
<dbReference type="PANTHER" id="PTHR40267">
    <property type="entry name" value="BLR3294 PROTEIN"/>
    <property type="match status" value="1"/>
</dbReference>
<comment type="caution">
    <text evidence="1">The sequence shown here is derived from an EMBL/GenBank/DDBJ whole genome shotgun (WGS) entry which is preliminary data.</text>
</comment>
<reference evidence="1 2" key="1">
    <citation type="journal article" date="2012" name="J. Bacteriol.">
        <title>Genome Sequence of Nitratireductor indicus Type Strain C115.</title>
        <authorList>
            <person name="Lai Q."/>
            <person name="Li G."/>
            <person name="Yu Z."/>
            <person name="Shao Z."/>
        </authorList>
    </citation>
    <scope>NUCLEOTIDE SEQUENCE [LARGE SCALE GENOMIC DNA]</scope>
    <source>
        <strain evidence="1 2">C115</strain>
    </source>
</reference>
<dbReference type="Proteomes" id="UP000007374">
    <property type="component" value="Unassembled WGS sequence"/>
</dbReference>
<protein>
    <submittedName>
        <fullName evidence="1">Arylmalonate decarboxylase</fullName>
    </submittedName>
</protein>
<dbReference type="STRING" id="721133.SAMN05216176_1239"/>
<evidence type="ECO:0000313" key="2">
    <source>
        <dbReference type="Proteomes" id="UP000007374"/>
    </source>
</evidence>
<keyword evidence="2" id="KW-1185">Reference proteome</keyword>
<dbReference type="RefSeq" id="WP_009452866.1">
    <property type="nucleotide sequence ID" value="NZ_AMSI01000030.1"/>
</dbReference>
<dbReference type="EMBL" id="AMSI01000030">
    <property type="protein sequence ID" value="EKF39983.1"/>
    <property type="molecule type" value="Genomic_DNA"/>
</dbReference>
<accession>K2MXK1</accession>
<dbReference type="Gene3D" id="3.40.50.12500">
    <property type="match status" value="1"/>
</dbReference>
<name>K2MXK1_9HYPH</name>
<dbReference type="PIRSF" id="PIRSF015736">
    <property type="entry name" value="MI"/>
    <property type="match status" value="1"/>
</dbReference>
<dbReference type="Pfam" id="PF17645">
    <property type="entry name" value="Amdase"/>
    <property type="match status" value="1"/>
</dbReference>
<dbReference type="PATRIC" id="fig|1231190.3.peg.4770"/>
<gene>
    <name evidence="1" type="ORF">NA8A_23157</name>
</gene>
<evidence type="ECO:0000313" key="1">
    <source>
        <dbReference type="EMBL" id="EKF39983.1"/>
    </source>
</evidence>